<dbReference type="AlphaFoldDB" id="A0A165Z804"/>
<dbReference type="OrthoDB" id="85577at2157"/>
<accession>A0A165Z804</accession>
<protein>
    <recommendedName>
        <fullName evidence="3">DUF530 domain-containing protein</fullName>
    </recommendedName>
</protein>
<dbReference type="RefSeq" id="WP_067092587.1">
    <property type="nucleotide sequence ID" value="NZ_LWMV01000215.1"/>
</dbReference>
<name>A0A165Z804_9EURY</name>
<organism evidence="1 2">
    <name type="scientific">Methanobrevibacter curvatus</name>
    <dbReference type="NCBI Taxonomy" id="49547"/>
    <lineage>
        <taxon>Archaea</taxon>
        <taxon>Methanobacteriati</taxon>
        <taxon>Methanobacteriota</taxon>
        <taxon>Methanomada group</taxon>
        <taxon>Methanobacteria</taxon>
        <taxon>Methanobacteriales</taxon>
        <taxon>Methanobacteriaceae</taxon>
        <taxon>Methanobrevibacter</taxon>
    </lineage>
</organism>
<sequence length="524" mass="61042">MEETSLIKKAESYLNKIANKRIDLSNVSKLDNFINIYQSFTQSLDVLVEMKSDMEMRGYMSPYSSLTKYGAPMSNEVHYDELAEISRHGQSVRRCATAKKIILDRIKSAIDSHKIAIAHLEEYALINCNSCYNEYKLSEFLILKEKKCSCNCSNFSISPNQNTVYRLDIIPYLPLSGNYMVLRAQLSHWGRKAYTKIVNSLSKKKKAVVKTVSLAIKYNKDGRWLTKNLNLDSDYVDLYEEKIKELYGKDAKILRLNFNHSNPSIINDKHTITALALAYSQLSQEIVKKNSSSILKENISDYNSLKSYDNIIFSIKNEQPRFIVDENSLEEWRDLKIKDSLKDKGLMDKSFKLNPKLKKDLYSREQLENRIFSEIGNVLILWDIFKYYLTTSNDRRKRYKGLFPYLRGDIDRTQREVFANYNPKTIDLLVKYGCEKILKIKDMDLILFEKFKLEKKIKGLNMNFNYLFLGAALISLNSNLDWEIIEENFNINSEKIKKGIEDINMINQPRSDKSKKFLGLVSNF</sequence>
<dbReference type="STRING" id="49547.MBCUR_18210"/>
<dbReference type="InterPro" id="IPR007503">
    <property type="entry name" value="DUF530"/>
</dbReference>
<evidence type="ECO:0000313" key="2">
    <source>
        <dbReference type="Proteomes" id="UP000077245"/>
    </source>
</evidence>
<dbReference type="PATRIC" id="fig|49547.3.peg.1923"/>
<dbReference type="EMBL" id="LWMV01000215">
    <property type="protein sequence ID" value="KZX10368.1"/>
    <property type="molecule type" value="Genomic_DNA"/>
</dbReference>
<keyword evidence="2" id="KW-1185">Reference proteome</keyword>
<dbReference type="Pfam" id="PF04409">
    <property type="entry name" value="DUF530"/>
    <property type="match status" value="1"/>
</dbReference>
<evidence type="ECO:0000313" key="1">
    <source>
        <dbReference type="EMBL" id="KZX10368.1"/>
    </source>
</evidence>
<reference evidence="1 2" key="1">
    <citation type="submission" date="2016-04" db="EMBL/GenBank/DDBJ databases">
        <title>Genome sequence of Methanobrevibacter curvatus DSM 11111.</title>
        <authorList>
            <person name="Poehlein A."/>
            <person name="Seedorf H."/>
            <person name="Daniel R."/>
        </authorList>
    </citation>
    <scope>NUCLEOTIDE SEQUENCE [LARGE SCALE GENOMIC DNA]</scope>
    <source>
        <strain evidence="1 2">DSM 11111</strain>
    </source>
</reference>
<proteinExistence type="predicted"/>
<gene>
    <name evidence="1" type="ORF">MBCUR_18210</name>
</gene>
<comment type="caution">
    <text evidence="1">The sequence shown here is derived from an EMBL/GenBank/DDBJ whole genome shotgun (WGS) entry which is preliminary data.</text>
</comment>
<dbReference type="Proteomes" id="UP000077245">
    <property type="component" value="Unassembled WGS sequence"/>
</dbReference>
<evidence type="ECO:0008006" key="3">
    <source>
        <dbReference type="Google" id="ProtNLM"/>
    </source>
</evidence>